<sequence length="72" mass="8432">MPDWVHARRRVIGERIRVARLRADLTQEQLGERIGRDYRTILRWEYAQRVPDLVDLLLLADALGVPLRDLVG</sequence>
<feature type="domain" description="HTH cro/C1-type" evidence="1">
    <location>
        <begin position="16"/>
        <end position="70"/>
    </location>
</feature>
<dbReference type="SMART" id="SM00530">
    <property type="entry name" value="HTH_XRE"/>
    <property type="match status" value="1"/>
</dbReference>
<organism evidence="2 3">
    <name type="scientific">Streptomyces broussonetiae</name>
    <dbReference type="NCBI Taxonomy" id="2686304"/>
    <lineage>
        <taxon>Bacteria</taxon>
        <taxon>Bacillati</taxon>
        <taxon>Actinomycetota</taxon>
        <taxon>Actinomycetes</taxon>
        <taxon>Kitasatosporales</taxon>
        <taxon>Streptomycetaceae</taxon>
        <taxon>Streptomyces</taxon>
    </lineage>
</organism>
<keyword evidence="3" id="KW-1185">Reference proteome</keyword>
<proteinExistence type="predicted"/>
<evidence type="ECO:0000313" key="2">
    <source>
        <dbReference type="EMBL" id="MFB8772079.1"/>
    </source>
</evidence>
<dbReference type="SUPFAM" id="SSF47413">
    <property type="entry name" value="lambda repressor-like DNA-binding domains"/>
    <property type="match status" value="1"/>
</dbReference>
<name>A0ABV5E5I2_9ACTN</name>
<protein>
    <submittedName>
        <fullName evidence="2">Helix-turn-helix transcriptional regulator</fullName>
    </submittedName>
</protein>
<evidence type="ECO:0000259" key="1">
    <source>
        <dbReference type="PROSITE" id="PS50943"/>
    </source>
</evidence>
<reference evidence="2 3" key="1">
    <citation type="submission" date="2024-01" db="EMBL/GenBank/DDBJ databases">
        <title>Genome mining of biosynthetic gene clusters to explore secondary metabolites of Streptomyces sp.</title>
        <authorList>
            <person name="Baig A."/>
            <person name="Ajitkumar Shintre N."/>
            <person name="Kumar H."/>
            <person name="Anbarasu A."/>
            <person name="Ramaiah S."/>
        </authorList>
    </citation>
    <scope>NUCLEOTIDE SEQUENCE [LARGE SCALE GENOMIC DNA]</scope>
    <source>
        <strain evidence="2 3">A57</strain>
    </source>
</reference>
<dbReference type="Proteomes" id="UP001585080">
    <property type="component" value="Unassembled WGS sequence"/>
</dbReference>
<dbReference type="Pfam" id="PF01381">
    <property type="entry name" value="HTH_3"/>
    <property type="match status" value="1"/>
</dbReference>
<dbReference type="Gene3D" id="1.10.260.40">
    <property type="entry name" value="lambda repressor-like DNA-binding domains"/>
    <property type="match status" value="1"/>
</dbReference>
<dbReference type="PROSITE" id="PS50943">
    <property type="entry name" value="HTH_CROC1"/>
    <property type="match status" value="1"/>
</dbReference>
<accession>A0ABV5E5I2</accession>
<dbReference type="RefSeq" id="WP_376731061.1">
    <property type="nucleotide sequence ID" value="NZ_JAYMRP010000003.1"/>
</dbReference>
<dbReference type="InterPro" id="IPR010982">
    <property type="entry name" value="Lambda_DNA-bd_dom_sf"/>
</dbReference>
<gene>
    <name evidence="2" type="ORF">VSS16_04940</name>
</gene>
<dbReference type="CDD" id="cd00093">
    <property type="entry name" value="HTH_XRE"/>
    <property type="match status" value="1"/>
</dbReference>
<dbReference type="InterPro" id="IPR001387">
    <property type="entry name" value="Cro/C1-type_HTH"/>
</dbReference>
<dbReference type="EMBL" id="JAYMRP010000003">
    <property type="protein sequence ID" value="MFB8772079.1"/>
    <property type="molecule type" value="Genomic_DNA"/>
</dbReference>
<comment type="caution">
    <text evidence="2">The sequence shown here is derived from an EMBL/GenBank/DDBJ whole genome shotgun (WGS) entry which is preliminary data.</text>
</comment>
<evidence type="ECO:0000313" key="3">
    <source>
        <dbReference type="Proteomes" id="UP001585080"/>
    </source>
</evidence>